<feature type="domain" description="Transketolase N-terminal" evidence="4">
    <location>
        <begin position="19"/>
        <end position="277"/>
    </location>
</feature>
<dbReference type="Pfam" id="PF00456">
    <property type="entry name" value="Transketolase_N"/>
    <property type="match status" value="1"/>
</dbReference>
<organism evidence="5 6">
    <name type="scientific">Enterocloster hominis</name>
    <name type="common">ex Hitch et al. 2024</name>
    <dbReference type="NCBI Taxonomy" id="1917870"/>
    <lineage>
        <taxon>Bacteria</taxon>
        <taxon>Bacillati</taxon>
        <taxon>Bacillota</taxon>
        <taxon>Clostridia</taxon>
        <taxon>Lachnospirales</taxon>
        <taxon>Lachnospiraceae</taxon>
        <taxon>Enterocloster</taxon>
    </lineage>
</organism>
<dbReference type="RefSeq" id="WP_008723903.1">
    <property type="nucleotide sequence ID" value="NZ_JBBMFM010000069.1"/>
</dbReference>
<dbReference type="InterPro" id="IPR029061">
    <property type="entry name" value="THDP-binding"/>
</dbReference>
<accession>A0ABV1DA25</accession>
<protein>
    <submittedName>
        <fullName evidence="5">Transketolase</fullName>
    </submittedName>
</protein>
<comment type="caution">
    <text evidence="5">The sequence shown here is derived from an EMBL/GenBank/DDBJ whole genome shotgun (WGS) entry which is preliminary data.</text>
</comment>
<comment type="cofactor">
    <cofactor evidence="1">
        <name>thiamine diphosphate</name>
        <dbReference type="ChEBI" id="CHEBI:58937"/>
    </cofactor>
</comment>
<proteinExistence type="inferred from homology"/>
<dbReference type="SUPFAM" id="SSF52518">
    <property type="entry name" value="Thiamin diphosphate-binding fold (THDP-binding)"/>
    <property type="match status" value="1"/>
</dbReference>
<keyword evidence="6" id="KW-1185">Reference proteome</keyword>
<name>A0ABV1DA25_9FIRM</name>
<gene>
    <name evidence="5" type="ORF">WMQ36_16810</name>
</gene>
<dbReference type="EMBL" id="JBBMFM010000069">
    <property type="protein sequence ID" value="MEQ2426633.1"/>
    <property type="molecule type" value="Genomic_DNA"/>
</dbReference>
<evidence type="ECO:0000256" key="2">
    <source>
        <dbReference type="ARBA" id="ARBA00007131"/>
    </source>
</evidence>
<keyword evidence="3" id="KW-0786">Thiamine pyrophosphate</keyword>
<dbReference type="Proteomes" id="UP001454086">
    <property type="component" value="Unassembled WGS sequence"/>
</dbReference>
<comment type="similarity">
    <text evidence="2">Belongs to the transketolase family.</text>
</comment>
<evidence type="ECO:0000256" key="3">
    <source>
        <dbReference type="ARBA" id="ARBA00023052"/>
    </source>
</evidence>
<dbReference type="InterPro" id="IPR005474">
    <property type="entry name" value="Transketolase_N"/>
</dbReference>
<evidence type="ECO:0000256" key="1">
    <source>
        <dbReference type="ARBA" id="ARBA00001964"/>
    </source>
</evidence>
<dbReference type="PANTHER" id="PTHR47514">
    <property type="entry name" value="TRANSKETOLASE N-TERMINAL SECTION-RELATED"/>
    <property type="match status" value="1"/>
</dbReference>
<evidence type="ECO:0000313" key="5">
    <source>
        <dbReference type="EMBL" id="MEQ2426633.1"/>
    </source>
</evidence>
<sequence length="297" mass="32662">METGCIITQKERAELEIFAANIRKTALQQIASAKKGHVGGTMSVSDTIAVLYGREMRYDPKHPRDEERDRLVMSKGHCGCSLYAALLLKGFFPEEWKSTLNKLGTRLPSHCDRTKTPGIDMSTGSLGQGLSAACGIAWANGLNGRNVFTYCIMGDGECQEGQVWEALMFAGFHRQKKLIAFVDGNKKQVDGKVQEILPTDGIGAHAQLFGWYVQTIDGHDVGQIVKAIENAKAQDEKPSLICLDTVKGKDCSFAEHLEFNHGIGVSEGQLAEAEEYLNHKISALMQELSEEKENMPD</sequence>
<evidence type="ECO:0000259" key="4">
    <source>
        <dbReference type="Pfam" id="PF00456"/>
    </source>
</evidence>
<dbReference type="CDD" id="cd02012">
    <property type="entry name" value="TPP_TK"/>
    <property type="match status" value="1"/>
</dbReference>
<reference evidence="5 6" key="1">
    <citation type="submission" date="2024-03" db="EMBL/GenBank/DDBJ databases">
        <title>Human intestinal bacterial collection.</title>
        <authorList>
            <person name="Pauvert C."/>
            <person name="Hitch T.C.A."/>
            <person name="Clavel T."/>
        </authorList>
    </citation>
    <scope>NUCLEOTIDE SEQUENCE [LARGE SCALE GENOMIC DNA]</scope>
    <source>
        <strain evidence="5 6">CLA-SR-H021</strain>
    </source>
</reference>
<evidence type="ECO:0000313" key="6">
    <source>
        <dbReference type="Proteomes" id="UP001454086"/>
    </source>
</evidence>
<dbReference type="Gene3D" id="3.40.50.970">
    <property type="match status" value="1"/>
</dbReference>
<dbReference type="PANTHER" id="PTHR47514:SF1">
    <property type="entry name" value="TRANSKETOLASE N-TERMINAL SECTION-RELATED"/>
    <property type="match status" value="1"/>
</dbReference>